<dbReference type="AlphaFoldDB" id="A0A1F6CLF6"/>
<dbReference type="InterPro" id="IPR024087">
    <property type="entry name" value="Creatininase-like_sf"/>
</dbReference>
<dbReference type="GO" id="GO:0046872">
    <property type="term" value="F:metal ion binding"/>
    <property type="evidence" value="ECO:0007669"/>
    <property type="project" value="UniProtKB-KW"/>
</dbReference>
<evidence type="ECO:0008006" key="8">
    <source>
        <dbReference type="Google" id="ProtNLM"/>
    </source>
</evidence>
<evidence type="ECO:0000256" key="2">
    <source>
        <dbReference type="ARBA" id="ARBA00022723"/>
    </source>
</evidence>
<evidence type="ECO:0000256" key="5">
    <source>
        <dbReference type="ARBA" id="ARBA00024029"/>
    </source>
</evidence>
<evidence type="ECO:0000256" key="3">
    <source>
        <dbReference type="ARBA" id="ARBA00022801"/>
    </source>
</evidence>
<gene>
    <name evidence="6" type="ORF">A3F84_28460</name>
</gene>
<organism evidence="6 7">
    <name type="scientific">Handelsmanbacteria sp. (strain RIFCSPLOWO2_12_FULL_64_10)</name>
    <dbReference type="NCBI Taxonomy" id="1817868"/>
    <lineage>
        <taxon>Bacteria</taxon>
        <taxon>Candidatus Handelsmaniibacteriota</taxon>
    </lineage>
</organism>
<name>A0A1F6CLF6_HANXR</name>
<comment type="cofactor">
    <cofactor evidence="1">
        <name>Zn(2+)</name>
        <dbReference type="ChEBI" id="CHEBI:29105"/>
    </cofactor>
</comment>
<dbReference type="Pfam" id="PF02633">
    <property type="entry name" value="Creatininase"/>
    <property type="match status" value="1"/>
</dbReference>
<dbReference type="GO" id="GO:0016811">
    <property type="term" value="F:hydrolase activity, acting on carbon-nitrogen (but not peptide) bonds, in linear amides"/>
    <property type="evidence" value="ECO:0007669"/>
    <property type="project" value="TreeGrafter"/>
</dbReference>
<accession>A0A1F6CLF6</accession>
<comment type="caution">
    <text evidence="6">The sequence shown here is derived from an EMBL/GenBank/DDBJ whole genome shotgun (WGS) entry which is preliminary data.</text>
</comment>
<reference evidence="6 7" key="1">
    <citation type="journal article" date="2016" name="Nat. Commun.">
        <title>Thousands of microbial genomes shed light on interconnected biogeochemical processes in an aquifer system.</title>
        <authorList>
            <person name="Anantharaman K."/>
            <person name="Brown C.T."/>
            <person name="Hug L.A."/>
            <person name="Sharon I."/>
            <person name="Castelle C.J."/>
            <person name="Probst A.J."/>
            <person name="Thomas B.C."/>
            <person name="Singh A."/>
            <person name="Wilkins M.J."/>
            <person name="Karaoz U."/>
            <person name="Brodie E.L."/>
            <person name="Williams K.H."/>
            <person name="Hubbard S.S."/>
            <person name="Banfield J.F."/>
        </authorList>
    </citation>
    <scope>NUCLEOTIDE SEQUENCE [LARGE SCALE GENOMIC DNA]</scope>
    <source>
        <strain evidence="7">RIFCSPLOWO2_12_FULL_64_10</strain>
    </source>
</reference>
<dbReference type="PANTHER" id="PTHR35005:SF1">
    <property type="entry name" value="2-AMINO-5-FORMYLAMINO-6-RIBOSYLAMINOPYRIMIDIN-4(3H)-ONE 5'-MONOPHOSPHATE DEFORMYLASE"/>
    <property type="match status" value="1"/>
</dbReference>
<protein>
    <recommendedName>
        <fullName evidence="8">Creatininase</fullName>
    </recommendedName>
</protein>
<comment type="similarity">
    <text evidence="5">Belongs to the creatininase superfamily.</text>
</comment>
<proteinExistence type="inferred from homology"/>
<dbReference type="EMBL" id="MFKF01000221">
    <property type="protein sequence ID" value="OGG49811.1"/>
    <property type="molecule type" value="Genomic_DNA"/>
</dbReference>
<evidence type="ECO:0000256" key="1">
    <source>
        <dbReference type="ARBA" id="ARBA00001947"/>
    </source>
</evidence>
<keyword evidence="2" id="KW-0479">Metal-binding</keyword>
<keyword evidence="4" id="KW-0862">Zinc</keyword>
<dbReference type="SUPFAM" id="SSF102215">
    <property type="entry name" value="Creatininase"/>
    <property type="match status" value="1"/>
</dbReference>
<evidence type="ECO:0000313" key="6">
    <source>
        <dbReference type="EMBL" id="OGG49811.1"/>
    </source>
</evidence>
<keyword evidence="3" id="KW-0378">Hydrolase</keyword>
<evidence type="ECO:0000256" key="4">
    <source>
        <dbReference type="ARBA" id="ARBA00022833"/>
    </source>
</evidence>
<sequence length="235" mass="26230">MVTWENTFKEIEDARPDVAVLPVGALEQHSLHMPLGTDFILAQESARRIAQRLPNAYLLPALPFSNSQEHQDFAGTVWIRPATLAAVLEDICLALRHHGIKKVVVVNGHGGNWILKPAVREINLNHRDMKVIFASAGALASGTGQQEELHAGESECSRLLAVAPHLVREERVDFIPKEGREFLDYVGVRKVSPTGVWGRATRATREKGEKALEEGVARMVAYITETFRRLEEMER</sequence>
<dbReference type="InterPro" id="IPR003785">
    <property type="entry name" value="Creatininase/forma_Hydrolase"/>
</dbReference>
<evidence type="ECO:0000313" key="7">
    <source>
        <dbReference type="Proteomes" id="UP000178606"/>
    </source>
</evidence>
<dbReference type="PANTHER" id="PTHR35005">
    <property type="entry name" value="3-DEHYDRO-SCYLLO-INOSOSE HYDROLASE"/>
    <property type="match status" value="1"/>
</dbReference>
<dbReference type="Gene3D" id="3.40.50.10310">
    <property type="entry name" value="Creatininase"/>
    <property type="match status" value="1"/>
</dbReference>
<dbReference type="Proteomes" id="UP000178606">
    <property type="component" value="Unassembled WGS sequence"/>
</dbReference>
<dbReference type="GO" id="GO:0009231">
    <property type="term" value="P:riboflavin biosynthetic process"/>
    <property type="evidence" value="ECO:0007669"/>
    <property type="project" value="TreeGrafter"/>
</dbReference>